<sequence>MFYGSLIGKNVVSVKNIIPMFVIEAKKPHFLSITSGLNYIYICAVTNKISDYLSVVISLRGRSIPLGRQDGCTSRFTVLYRLASKNGTLIVGCCGGHGKYGIDVLCPAEEVDVSTAGNCALSAVVSVAADKPTCILVAPRTSFKPFVTAAL</sequence>
<protein>
    <submittedName>
        <fullName evidence="2">SERTA domain-containing protein</fullName>
    </submittedName>
</protein>
<proteinExistence type="predicted"/>
<accession>A0A914ZF64</accession>
<evidence type="ECO:0000313" key="2">
    <source>
        <dbReference type="WBParaSite" id="PgB01_g217_t01"/>
    </source>
</evidence>
<name>A0A914ZF64_PARUN</name>
<dbReference type="WBParaSite" id="PgB01_g217_t01">
    <property type="protein sequence ID" value="PgB01_g217_t01"/>
    <property type="gene ID" value="PgB01_g217"/>
</dbReference>
<keyword evidence="1" id="KW-1185">Reference proteome</keyword>
<organism evidence="1 2">
    <name type="scientific">Parascaris univalens</name>
    <name type="common">Nematode worm</name>
    <dbReference type="NCBI Taxonomy" id="6257"/>
    <lineage>
        <taxon>Eukaryota</taxon>
        <taxon>Metazoa</taxon>
        <taxon>Ecdysozoa</taxon>
        <taxon>Nematoda</taxon>
        <taxon>Chromadorea</taxon>
        <taxon>Rhabditida</taxon>
        <taxon>Spirurina</taxon>
        <taxon>Ascaridomorpha</taxon>
        <taxon>Ascaridoidea</taxon>
        <taxon>Ascarididae</taxon>
        <taxon>Parascaris</taxon>
    </lineage>
</organism>
<dbReference type="AlphaFoldDB" id="A0A914ZF64"/>
<evidence type="ECO:0000313" key="1">
    <source>
        <dbReference type="Proteomes" id="UP000887569"/>
    </source>
</evidence>
<dbReference type="Proteomes" id="UP000887569">
    <property type="component" value="Unplaced"/>
</dbReference>
<reference evidence="2" key="1">
    <citation type="submission" date="2022-11" db="UniProtKB">
        <authorList>
            <consortium name="WormBaseParasite"/>
        </authorList>
    </citation>
    <scope>IDENTIFICATION</scope>
</reference>